<dbReference type="GO" id="GO:0008270">
    <property type="term" value="F:zinc ion binding"/>
    <property type="evidence" value="ECO:0007669"/>
    <property type="project" value="InterPro"/>
</dbReference>
<dbReference type="PROSITE" id="PS50048">
    <property type="entry name" value="ZN2_CY6_FUNGAL_2"/>
    <property type="match status" value="1"/>
</dbReference>
<reference evidence="3" key="1">
    <citation type="journal article" date="2020" name="Stud. Mycol.">
        <title>101 Dothideomycetes genomes: a test case for predicting lifestyles and emergence of pathogens.</title>
        <authorList>
            <person name="Haridas S."/>
            <person name="Albert R."/>
            <person name="Binder M."/>
            <person name="Bloem J."/>
            <person name="Labutti K."/>
            <person name="Salamov A."/>
            <person name="Andreopoulos B."/>
            <person name="Baker S."/>
            <person name="Barry K."/>
            <person name="Bills G."/>
            <person name="Bluhm B."/>
            <person name="Cannon C."/>
            <person name="Castanera R."/>
            <person name="Culley D."/>
            <person name="Daum C."/>
            <person name="Ezra D."/>
            <person name="Gonzalez J."/>
            <person name="Henrissat B."/>
            <person name="Kuo A."/>
            <person name="Liang C."/>
            <person name="Lipzen A."/>
            <person name="Lutzoni F."/>
            <person name="Magnuson J."/>
            <person name="Mondo S."/>
            <person name="Nolan M."/>
            <person name="Ohm R."/>
            <person name="Pangilinan J."/>
            <person name="Park H.-J."/>
            <person name="Ramirez L."/>
            <person name="Alfaro M."/>
            <person name="Sun H."/>
            <person name="Tritt A."/>
            <person name="Yoshinaga Y."/>
            <person name="Zwiers L.-H."/>
            <person name="Turgeon B."/>
            <person name="Goodwin S."/>
            <person name="Spatafora J."/>
            <person name="Crous P."/>
            <person name="Grigoriev I."/>
        </authorList>
    </citation>
    <scope>NUCLEOTIDE SEQUENCE</scope>
    <source>
        <strain evidence="3">ATCC 74209</strain>
    </source>
</reference>
<evidence type="ECO:0000313" key="3">
    <source>
        <dbReference type="EMBL" id="KAF2199238.1"/>
    </source>
</evidence>
<dbReference type="Gene3D" id="4.10.240.10">
    <property type="entry name" value="Zn(2)-C6 fungal-type DNA-binding domain"/>
    <property type="match status" value="1"/>
</dbReference>
<comment type="caution">
    <text evidence="3">The sequence shown here is derived from an EMBL/GenBank/DDBJ whole genome shotgun (WGS) entry which is preliminary data.</text>
</comment>
<accession>A0A9P4MTN1</accession>
<evidence type="ECO:0000256" key="1">
    <source>
        <dbReference type="ARBA" id="ARBA00023242"/>
    </source>
</evidence>
<dbReference type="AlphaFoldDB" id="A0A9P4MTN1"/>
<dbReference type="InterPro" id="IPR053157">
    <property type="entry name" value="Sterol_Uptake_Regulator"/>
</dbReference>
<dbReference type="SUPFAM" id="SSF57701">
    <property type="entry name" value="Zn2/Cys6 DNA-binding domain"/>
    <property type="match status" value="1"/>
</dbReference>
<dbReference type="InterPro" id="IPR021858">
    <property type="entry name" value="Fun_TF"/>
</dbReference>
<dbReference type="Pfam" id="PF11951">
    <property type="entry name" value="Fungal_trans_2"/>
    <property type="match status" value="1"/>
</dbReference>
<dbReference type="PANTHER" id="PTHR47784:SF5">
    <property type="entry name" value="STEROL UPTAKE CONTROL PROTEIN 2"/>
    <property type="match status" value="1"/>
</dbReference>
<protein>
    <recommendedName>
        <fullName evidence="2">Zn(2)-C6 fungal-type domain-containing protein</fullName>
    </recommendedName>
</protein>
<organism evidence="3 4">
    <name type="scientific">Delitschia confertaspora ATCC 74209</name>
    <dbReference type="NCBI Taxonomy" id="1513339"/>
    <lineage>
        <taxon>Eukaryota</taxon>
        <taxon>Fungi</taxon>
        <taxon>Dikarya</taxon>
        <taxon>Ascomycota</taxon>
        <taxon>Pezizomycotina</taxon>
        <taxon>Dothideomycetes</taxon>
        <taxon>Pleosporomycetidae</taxon>
        <taxon>Pleosporales</taxon>
        <taxon>Delitschiaceae</taxon>
        <taxon>Delitschia</taxon>
    </lineage>
</organism>
<sequence length="443" mass="50526">MGLRKPHSKTRLGCSQCKQRRVKCDQTHPHCRNCSKRGFQCSFLALAPSSQLSSLAPNPAPNQVVAAPGVSFEVHKFRLTPSKPSFPSETSQTVDQRIIEDRKKEPLDHLHKDLLCHYETNTSLTLAFDEPSRKVWQVELPKLAVQHPYLMSGLQSITCLHLSESDKENKRGWTNRAITHMNRALSSYRDELQNITQENIELLFGFSSFVVVFMFKIANDDIEETLASIPHSKTGTCDIDNIVRSIIKGIRCVRGSVVILKQGWEWLNESIMSPLITKDWWPKNPVPATELAREEDRRLARLERLWAGLGRDHEEYSGVLSHALARLREAFVLASHLLNSPMNKDEDVVAGRLTDWGAIYFWPVRVQPDFVKFMEERQTEALVLLAHYAILPGRIEEIWWVGNFGRNIIFAAALALGKDKWHLIDWPVQALRFDLSAVPVVNL</sequence>
<dbReference type="GO" id="GO:0001228">
    <property type="term" value="F:DNA-binding transcription activator activity, RNA polymerase II-specific"/>
    <property type="evidence" value="ECO:0007669"/>
    <property type="project" value="TreeGrafter"/>
</dbReference>
<feature type="domain" description="Zn(2)-C6 fungal-type" evidence="2">
    <location>
        <begin position="13"/>
        <end position="43"/>
    </location>
</feature>
<name>A0A9P4MTN1_9PLEO</name>
<dbReference type="EMBL" id="ML994088">
    <property type="protein sequence ID" value="KAF2199238.1"/>
    <property type="molecule type" value="Genomic_DNA"/>
</dbReference>
<keyword evidence="4" id="KW-1185">Reference proteome</keyword>
<dbReference type="InterPro" id="IPR036864">
    <property type="entry name" value="Zn2-C6_fun-type_DNA-bd_sf"/>
</dbReference>
<evidence type="ECO:0000259" key="2">
    <source>
        <dbReference type="PROSITE" id="PS50048"/>
    </source>
</evidence>
<dbReference type="PROSITE" id="PS00463">
    <property type="entry name" value="ZN2_CY6_FUNGAL_1"/>
    <property type="match status" value="1"/>
</dbReference>
<dbReference type="PANTHER" id="PTHR47784">
    <property type="entry name" value="STEROL UPTAKE CONTROL PROTEIN 2"/>
    <property type="match status" value="1"/>
</dbReference>
<dbReference type="Pfam" id="PF00172">
    <property type="entry name" value="Zn_clus"/>
    <property type="match status" value="1"/>
</dbReference>
<dbReference type="Proteomes" id="UP000799536">
    <property type="component" value="Unassembled WGS sequence"/>
</dbReference>
<proteinExistence type="predicted"/>
<dbReference type="SMART" id="SM00066">
    <property type="entry name" value="GAL4"/>
    <property type="match status" value="1"/>
</dbReference>
<dbReference type="InterPro" id="IPR001138">
    <property type="entry name" value="Zn2Cys6_DnaBD"/>
</dbReference>
<gene>
    <name evidence="3" type="ORF">GQ43DRAFT_473820</name>
</gene>
<dbReference type="OrthoDB" id="5350673at2759"/>
<dbReference type="CDD" id="cd00067">
    <property type="entry name" value="GAL4"/>
    <property type="match status" value="1"/>
</dbReference>
<keyword evidence="1" id="KW-0539">Nucleus</keyword>
<evidence type="ECO:0000313" key="4">
    <source>
        <dbReference type="Proteomes" id="UP000799536"/>
    </source>
</evidence>